<sequence>MMVNLSQLVVDIEVNPHDESPEVLETIDMEVVQPGSKSGGPVASLDGFIISRERCGNAFLSILDEESDELQRFSGALFDKYGKVESHIVSEGFQSGTRCWGRELNVGKIIYIVDVTVYKNRRQGIGSFILKRLFESKYVQERDIVISWPVVERGFE</sequence>
<gene>
    <name evidence="1" type="ORF">IW261DRAFT_102407</name>
</gene>
<reference evidence="1" key="1">
    <citation type="submission" date="2023-06" db="EMBL/GenBank/DDBJ databases">
        <authorList>
            <consortium name="Lawrence Berkeley National Laboratory"/>
            <person name="Ahrendt S."/>
            <person name="Sahu N."/>
            <person name="Indic B."/>
            <person name="Wong-Bajracharya J."/>
            <person name="Merenyi Z."/>
            <person name="Ke H.-M."/>
            <person name="Monk M."/>
            <person name="Kocsube S."/>
            <person name="Drula E."/>
            <person name="Lipzen A."/>
            <person name="Balint B."/>
            <person name="Henrissat B."/>
            <person name="Andreopoulos B."/>
            <person name="Martin F.M."/>
            <person name="Harder C.B."/>
            <person name="Rigling D."/>
            <person name="Ford K.L."/>
            <person name="Foster G.D."/>
            <person name="Pangilinan J."/>
            <person name="Papanicolaou A."/>
            <person name="Barry K."/>
            <person name="LaButti K."/>
            <person name="Viragh M."/>
            <person name="Koriabine M."/>
            <person name="Yan M."/>
            <person name="Riley R."/>
            <person name="Champramary S."/>
            <person name="Plett K.L."/>
            <person name="Tsai I.J."/>
            <person name="Slot J."/>
            <person name="Sipos G."/>
            <person name="Plett J."/>
            <person name="Nagy L.G."/>
            <person name="Grigoriev I.V."/>
        </authorList>
    </citation>
    <scope>NUCLEOTIDE SEQUENCE</scope>
    <source>
        <strain evidence="1">ICMP 16352</strain>
    </source>
</reference>
<dbReference type="EMBL" id="JAUEPR010000001">
    <property type="protein sequence ID" value="KAK0491662.1"/>
    <property type="molecule type" value="Genomic_DNA"/>
</dbReference>
<protein>
    <submittedName>
        <fullName evidence="1">Uncharacterized protein</fullName>
    </submittedName>
</protein>
<accession>A0AA39PW40</accession>
<dbReference type="Proteomes" id="UP001175227">
    <property type="component" value="Unassembled WGS sequence"/>
</dbReference>
<proteinExistence type="predicted"/>
<dbReference type="AlphaFoldDB" id="A0AA39PW40"/>
<evidence type="ECO:0000313" key="2">
    <source>
        <dbReference type="Proteomes" id="UP001175227"/>
    </source>
</evidence>
<keyword evidence="2" id="KW-1185">Reference proteome</keyword>
<evidence type="ECO:0000313" key="1">
    <source>
        <dbReference type="EMBL" id="KAK0491662.1"/>
    </source>
</evidence>
<organism evidence="1 2">
    <name type="scientific">Armillaria novae-zelandiae</name>
    <dbReference type="NCBI Taxonomy" id="153914"/>
    <lineage>
        <taxon>Eukaryota</taxon>
        <taxon>Fungi</taxon>
        <taxon>Dikarya</taxon>
        <taxon>Basidiomycota</taxon>
        <taxon>Agaricomycotina</taxon>
        <taxon>Agaricomycetes</taxon>
        <taxon>Agaricomycetidae</taxon>
        <taxon>Agaricales</taxon>
        <taxon>Marasmiineae</taxon>
        <taxon>Physalacriaceae</taxon>
        <taxon>Armillaria</taxon>
    </lineage>
</organism>
<name>A0AA39PW40_9AGAR</name>
<comment type="caution">
    <text evidence="1">The sequence shown here is derived from an EMBL/GenBank/DDBJ whole genome shotgun (WGS) entry which is preliminary data.</text>
</comment>